<dbReference type="AlphaFoldDB" id="A0A1A6AF96"/>
<evidence type="ECO:0000313" key="5">
    <source>
        <dbReference type="EMBL" id="WWC58028.1"/>
    </source>
</evidence>
<proteinExistence type="predicted"/>
<feature type="region of interest" description="Disordered" evidence="2">
    <location>
        <begin position="88"/>
        <end position="145"/>
    </location>
</feature>
<feature type="region of interest" description="Disordered" evidence="2">
    <location>
        <begin position="159"/>
        <end position="184"/>
    </location>
</feature>
<dbReference type="KEGG" id="kdj:28964263"/>
<keyword evidence="1" id="KW-0863">Zinc-finger</keyword>
<dbReference type="GeneID" id="28964263"/>
<dbReference type="EMBL" id="CP144530">
    <property type="protein sequence ID" value="WWC58028.1"/>
    <property type="molecule type" value="Genomic_DNA"/>
</dbReference>
<keyword evidence="6" id="KW-1185">Reference proteome</keyword>
<feature type="domain" description="GATA-type" evidence="3">
    <location>
        <begin position="45"/>
        <end position="86"/>
    </location>
</feature>
<accession>A0A1A6AF96</accession>
<reference evidence="4" key="1">
    <citation type="submission" date="2013-07" db="EMBL/GenBank/DDBJ databases">
        <title>The Genome Sequence of Cryptococcus dejecticola CBS10117.</title>
        <authorList>
            <consortium name="The Broad Institute Genome Sequencing Platform"/>
            <person name="Cuomo C."/>
            <person name="Litvintseva A."/>
            <person name="Chen Y."/>
            <person name="Heitman J."/>
            <person name="Sun S."/>
            <person name="Springer D."/>
            <person name="Dromer F."/>
            <person name="Young S.K."/>
            <person name="Zeng Q."/>
            <person name="Gargeya S."/>
            <person name="Fitzgerald M."/>
            <person name="Abouelleil A."/>
            <person name="Alvarado L."/>
            <person name="Berlin A.M."/>
            <person name="Chapman S.B."/>
            <person name="Dewar J."/>
            <person name="Goldberg J."/>
            <person name="Griggs A."/>
            <person name="Gujja S."/>
            <person name="Hansen M."/>
            <person name="Howarth C."/>
            <person name="Imamovic A."/>
            <person name="Larimer J."/>
            <person name="McCowan C."/>
            <person name="Murphy C."/>
            <person name="Pearson M."/>
            <person name="Priest M."/>
            <person name="Roberts A."/>
            <person name="Saif S."/>
            <person name="Shea T."/>
            <person name="Sykes S."/>
            <person name="Wortman J."/>
            <person name="Nusbaum C."/>
            <person name="Birren B."/>
        </authorList>
    </citation>
    <scope>NUCLEOTIDE SEQUENCE [LARGE SCALE GENOMIC DNA]</scope>
    <source>
        <strain evidence="4">CBS 10117</strain>
    </source>
</reference>
<reference evidence="5" key="3">
    <citation type="submission" date="2024-02" db="EMBL/GenBank/DDBJ databases">
        <title>Comparative genomics of Cryptococcus and Kwoniella reveals pathogenesis evolution and contrasting modes of karyotype evolution via chromosome fusion or intercentromeric recombination.</title>
        <authorList>
            <person name="Coelho M.A."/>
            <person name="David-Palma M."/>
            <person name="Shea T."/>
            <person name="Bowers K."/>
            <person name="McGinley-Smith S."/>
            <person name="Mohammad A.W."/>
            <person name="Gnirke A."/>
            <person name="Yurkov A.M."/>
            <person name="Nowrousian M."/>
            <person name="Sun S."/>
            <person name="Cuomo C.A."/>
            <person name="Heitman J."/>
        </authorList>
    </citation>
    <scope>NUCLEOTIDE SEQUENCE</scope>
    <source>
        <strain evidence="5">CBS 10117</strain>
    </source>
</reference>
<dbReference type="InterPro" id="IPR013088">
    <property type="entry name" value="Znf_NHR/GATA"/>
</dbReference>
<keyword evidence="1" id="KW-0862">Zinc</keyword>
<protein>
    <recommendedName>
        <fullName evidence="3">GATA-type domain-containing protein</fullName>
    </recommendedName>
</protein>
<dbReference type="CDD" id="cd00202">
    <property type="entry name" value="ZnF_GATA"/>
    <property type="match status" value="1"/>
</dbReference>
<dbReference type="EMBL" id="KI894027">
    <property type="protein sequence ID" value="OBR88747.1"/>
    <property type="molecule type" value="Genomic_DNA"/>
</dbReference>
<dbReference type="RefSeq" id="XP_018266589.1">
    <property type="nucleotide sequence ID" value="XM_018403935.1"/>
</dbReference>
<evidence type="ECO:0000256" key="2">
    <source>
        <dbReference type="SAM" id="MobiDB-lite"/>
    </source>
</evidence>
<dbReference type="VEuPathDB" id="FungiDB:I303_00564"/>
<dbReference type="OrthoDB" id="2565328at2759"/>
<keyword evidence="1" id="KW-0479">Metal-binding</keyword>
<gene>
    <name evidence="4" type="ORF">I303_00564</name>
    <name evidence="5" type="ORF">I303_100563</name>
</gene>
<organism evidence="4">
    <name type="scientific">Kwoniella dejecticola CBS 10117</name>
    <dbReference type="NCBI Taxonomy" id="1296121"/>
    <lineage>
        <taxon>Eukaryota</taxon>
        <taxon>Fungi</taxon>
        <taxon>Dikarya</taxon>
        <taxon>Basidiomycota</taxon>
        <taxon>Agaricomycotina</taxon>
        <taxon>Tremellomycetes</taxon>
        <taxon>Tremellales</taxon>
        <taxon>Cryptococcaceae</taxon>
        <taxon>Kwoniella</taxon>
    </lineage>
</organism>
<evidence type="ECO:0000256" key="1">
    <source>
        <dbReference type="PROSITE-ProRule" id="PRU00094"/>
    </source>
</evidence>
<dbReference type="PROSITE" id="PS50114">
    <property type="entry name" value="GATA_ZN_FINGER_2"/>
    <property type="match status" value="1"/>
</dbReference>
<dbReference type="InterPro" id="IPR000679">
    <property type="entry name" value="Znf_GATA"/>
</dbReference>
<dbReference type="GO" id="GO:0043565">
    <property type="term" value="F:sequence-specific DNA binding"/>
    <property type="evidence" value="ECO:0007669"/>
    <property type="project" value="InterPro"/>
</dbReference>
<sequence length="272" mass="30728">MSTNAIASFTPSPPLTSTLPPYETGRGAITRKRELRDTICQNCECRRDQTNMWRTNPDPPRVLLAEDNKLCNACGLWLKEHGRHRPRDYWHRSSKAGSSSTATERPVFAPRRPPQTLQRRNRVRPSLPRVVQAQSEAGPGQPRLKAEVEGREAADTLVGLGAPTGFEGQQRPQLRRYRSPRRSSDLMLGISPRPAWMFHPLPPQPATQQHIMALPGMLIPRRSISIQELLNPGPPVVIAEDRPRFRYRPYEISALPRPVTENISAPACPRQR</sequence>
<dbReference type="SMART" id="SM00401">
    <property type="entry name" value="ZnF_GATA"/>
    <property type="match status" value="1"/>
</dbReference>
<name>A0A1A6AF96_9TREE</name>
<evidence type="ECO:0000313" key="4">
    <source>
        <dbReference type="EMBL" id="OBR88747.1"/>
    </source>
</evidence>
<dbReference type="Proteomes" id="UP000078595">
    <property type="component" value="Chromosome 1"/>
</dbReference>
<reference evidence="5" key="2">
    <citation type="submission" date="2013-07" db="EMBL/GenBank/DDBJ databases">
        <authorList>
            <consortium name="The Broad Institute Genome Sequencing Platform"/>
            <person name="Cuomo C."/>
            <person name="Litvintseva A."/>
            <person name="Chen Y."/>
            <person name="Heitman J."/>
            <person name="Sun S."/>
            <person name="Springer D."/>
            <person name="Dromer F."/>
            <person name="Young S.K."/>
            <person name="Zeng Q."/>
            <person name="Gargeya S."/>
            <person name="Fitzgerald M."/>
            <person name="Abouelleil A."/>
            <person name="Alvarado L."/>
            <person name="Berlin A.M."/>
            <person name="Chapman S.B."/>
            <person name="Dewar J."/>
            <person name="Goldberg J."/>
            <person name="Griggs A."/>
            <person name="Gujja S."/>
            <person name="Hansen M."/>
            <person name="Howarth C."/>
            <person name="Imamovic A."/>
            <person name="Larimer J."/>
            <person name="McCowan C."/>
            <person name="Murphy C."/>
            <person name="Pearson M."/>
            <person name="Priest M."/>
            <person name="Roberts A."/>
            <person name="Saif S."/>
            <person name="Shea T."/>
            <person name="Sykes S."/>
            <person name="Wortman J."/>
            <person name="Nusbaum C."/>
            <person name="Birren B."/>
        </authorList>
    </citation>
    <scope>NUCLEOTIDE SEQUENCE</scope>
    <source>
        <strain evidence="5">CBS 10117</strain>
    </source>
</reference>
<feature type="region of interest" description="Disordered" evidence="2">
    <location>
        <begin position="1"/>
        <end position="26"/>
    </location>
</feature>
<dbReference type="GO" id="GO:0006355">
    <property type="term" value="P:regulation of DNA-templated transcription"/>
    <property type="evidence" value="ECO:0007669"/>
    <property type="project" value="InterPro"/>
</dbReference>
<evidence type="ECO:0000313" key="6">
    <source>
        <dbReference type="Proteomes" id="UP000078595"/>
    </source>
</evidence>
<evidence type="ECO:0000259" key="3">
    <source>
        <dbReference type="PROSITE" id="PS50114"/>
    </source>
</evidence>
<dbReference type="SUPFAM" id="SSF57716">
    <property type="entry name" value="Glucocorticoid receptor-like (DNA-binding domain)"/>
    <property type="match status" value="1"/>
</dbReference>
<dbReference type="GO" id="GO:0008270">
    <property type="term" value="F:zinc ion binding"/>
    <property type="evidence" value="ECO:0007669"/>
    <property type="project" value="UniProtKB-KW"/>
</dbReference>
<dbReference type="Gene3D" id="3.30.50.10">
    <property type="entry name" value="Erythroid Transcription Factor GATA-1, subunit A"/>
    <property type="match status" value="1"/>
</dbReference>
<dbReference type="STRING" id="1296121.A0A1A6AF96"/>